<protein>
    <submittedName>
        <fullName evidence="2">Uncharacterized protein</fullName>
    </submittedName>
</protein>
<keyword evidence="1" id="KW-0238">DNA-binding</keyword>
<gene>
    <name evidence="2" type="ORF">AYR53_03300</name>
</gene>
<keyword evidence="3" id="KW-1185">Reference proteome</keyword>
<dbReference type="SUPFAM" id="SSF46689">
    <property type="entry name" value="Homeodomain-like"/>
    <property type="match status" value="1"/>
</dbReference>
<dbReference type="Proteomes" id="UP000078582">
    <property type="component" value="Chromosome"/>
</dbReference>
<reference evidence="2 3" key="1">
    <citation type="submission" date="2016-03" db="EMBL/GenBank/DDBJ databases">
        <title>Pediococcus and Lactobacillus from brewery environment - whole genome sequencing and assembly.</title>
        <authorList>
            <person name="Behr J."/>
            <person name="Geissler A.J."/>
            <person name="Vogel R.F."/>
        </authorList>
    </citation>
    <scope>NUCLEOTIDE SEQUENCE [LARGE SCALE GENOMIC DNA]</scope>
    <source>
        <strain evidence="2 3">TMW 1.1989</strain>
    </source>
</reference>
<name>A0A192H0V9_9LACO</name>
<dbReference type="KEGG" id="lbt:AYR52_10015"/>
<dbReference type="AlphaFoldDB" id="A0A192H0V9"/>
<dbReference type="OrthoDB" id="9810250at2"/>
<organism evidence="2 3">
    <name type="scientific">Loigolactobacillus backii</name>
    <dbReference type="NCBI Taxonomy" id="375175"/>
    <lineage>
        <taxon>Bacteria</taxon>
        <taxon>Bacillati</taxon>
        <taxon>Bacillota</taxon>
        <taxon>Bacilli</taxon>
        <taxon>Lactobacillales</taxon>
        <taxon>Lactobacillaceae</taxon>
        <taxon>Loigolactobacillus</taxon>
    </lineage>
</organism>
<dbReference type="RefSeq" id="WP_068225875.1">
    <property type="nucleotide sequence ID" value="NZ_CP014623.1"/>
</dbReference>
<evidence type="ECO:0000313" key="2">
    <source>
        <dbReference type="EMBL" id="ANK61877.1"/>
    </source>
</evidence>
<evidence type="ECO:0000313" key="3">
    <source>
        <dbReference type="Proteomes" id="UP000078582"/>
    </source>
</evidence>
<sequence>MKQVDKRILKTKTQIDTTLFTLCKRKVNFETLSAPKLAKLAGISRQTFYRYYLSPKQVIVTMIDKHLSEFQKDFRLQGLTARSMTAQLMKTWQQRAAVFELVEWSNTRQEFIQRLSLFNQNIAHQNKISLIDEAAICNVYAAATYMFLRAYVLDHTWSESEATDLFLHLTNNLDKIF</sequence>
<dbReference type="PROSITE" id="PS50977">
    <property type="entry name" value="HTH_TETR_2"/>
    <property type="match status" value="1"/>
</dbReference>
<dbReference type="InterPro" id="IPR001647">
    <property type="entry name" value="HTH_TetR"/>
</dbReference>
<dbReference type="EMBL" id="CP014873">
    <property type="protein sequence ID" value="ANK61877.1"/>
    <property type="molecule type" value="Genomic_DNA"/>
</dbReference>
<dbReference type="GeneID" id="42981266"/>
<evidence type="ECO:0000256" key="1">
    <source>
        <dbReference type="ARBA" id="ARBA00023125"/>
    </source>
</evidence>
<accession>A0A192H0V9</accession>
<dbReference type="Gene3D" id="1.10.357.10">
    <property type="entry name" value="Tetracycline Repressor, domain 2"/>
    <property type="match status" value="1"/>
</dbReference>
<dbReference type="InterPro" id="IPR009057">
    <property type="entry name" value="Homeodomain-like_sf"/>
</dbReference>
<proteinExistence type="predicted"/>
<dbReference type="GO" id="GO:0003677">
    <property type="term" value="F:DNA binding"/>
    <property type="evidence" value="ECO:0007669"/>
    <property type="project" value="UniProtKB-UniRule"/>
</dbReference>